<protein>
    <submittedName>
        <fullName evidence="1">Uncharacterized protein</fullName>
    </submittedName>
</protein>
<dbReference type="PANTHER" id="PTHR10773:SF19">
    <property type="match status" value="1"/>
</dbReference>
<dbReference type="Proteomes" id="UP001153636">
    <property type="component" value="Chromosome 6"/>
</dbReference>
<reference evidence="1" key="1">
    <citation type="submission" date="2022-01" db="EMBL/GenBank/DDBJ databases">
        <authorList>
            <person name="King R."/>
        </authorList>
    </citation>
    <scope>NUCLEOTIDE SEQUENCE</scope>
</reference>
<dbReference type="PANTHER" id="PTHR10773">
    <property type="entry name" value="DNA-DIRECTED RNA POLYMERASES I, II, AND III SUBUNIT RPABC2"/>
    <property type="match status" value="1"/>
</dbReference>
<proteinExistence type="predicted"/>
<organism evidence="1 2">
    <name type="scientific">Psylliodes chrysocephalus</name>
    <dbReference type="NCBI Taxonomy" id="3402493"/>
    <lineage>
        <taxon>Eukaryota</taxon>
        <taxon>Metazoa</taxon>
        <taxon>Ecdysozoa</taxon>
        <taxon>Arthropoda</taxon>
        <taxon>Hexapoda</taxon>
        <taxon>Insecta</taxon>
        <taxon>Pterygota</taxon>
        <taxon>Neoptera</taxon>
        <taxon>Endopterygota</taxon>
        <taxon>Coleoptera</taxon>
        <taxon>Polyphaga</taxon>
        <taxon>Cucujiformia</taxon>
        <taxon>Chrysomeloidea</taxon>
        <taxon>Chrysomelidae</taxon>
        <taxon>Galerucinae</taxon>
        <taxon>Alticini</taxon>
        <taxon>Psylliodes</taxon>
    </lineage>
</organism>
<evidence type="ECO:0000313" key="1">
    <source>
        <dbReference type="EMBL" id="CAH1112206.1"/>
    </source>
</evidence>
<accession>A0A9P0GJP4</accession>
<sequence>MQHVYDHINRFPAYESQYSRKHTSKKYLVAGLTKSKMYTLYTQKVPSNPVWFKVYSQAIDALGLKFKKRSNDICKTCDIFQNKIQSCQDADAKTNFQQLLQEHHDEAEAAYETKRIDKLTCSDSKSQKLLVFDLPTPYLTTGTVFYKRLLHTYNLTINDYSAKVSTHFMWHEVTIVVDLSTKNNNLKVIDHKFLVPGHTHMECDIVHFPFMYHYNLVRLAGKKKKITKKRKREETHEDNKIEKDKFIVVKMAQEKFFDFKSLLKGKLEYELFQEINFRRQKREAIDIDNITLDNLYSEPRQINAKKI</sequence>
<keyword evidence="2" id="KW-1185">Reference proteome</keyword>
<evidence type="ECO:0000313" key="2">
    <source>
        <dbReference type="Proteomes" id="UP001153636"/>
    </source>
</evidence>
<gene>
    <name evidence="1" type="ORF">PSYICH_LOCUS12578</name>
</gene>
<name>A0A9P0GJP4_9CUCU</name>
<dbReference type="EMBL" id="OV651818">
    <property type="protein sequence ID" value="CAH1112206.1"/>
    <property type="molecule type" value="Genomic_DNA"/>
</dbReference>
<dbReference type="AlphaFoldDB" id="A0A9P0GJP4"/>